<name>A0ABQ2AXS1_9MICC</name>
<gene>
    <name evidence="1" type="ORF">GCM10007170_40830</name>
</gene>
<dbReference type="RefSeq" id="WP_188573353.1">
    <property type="nucleotide sequence ID" value="NZ_BMFW01000034.1"/>
</dbReference>
<evidence type="ECO:0000313" key="1">
    <source>
        <dbReference type="EMBL" id="GGI01424.1"/>
    </source>
</evidence>
<keyword evidence="2" id="KW-1185">Reference proteome</keyword>
<organism evidence="1 2">
    <name type="scientific">Arthrobacter liuii</name>
    <dbReference type="NCBI Taxonomy" id="1476996"/>
    <lineage>
        <taxon>Bacteria</taxon>
        <taxon>Bacillati</taxon>
        <taxon>Actinomycetota</taxon>
        <taxon>Actinomycetes</taxon>
        <taxon>Micrococcales</taxon>
        <taxon>Micrococcaceae</taxon>
        <taxon>Arthrobacter</taxon>
    </lineage>
</organism>
<comment type="caution">
    <text evidence="1">The sequence shown here is derived from an EMBL/GenBank/DDBJ whole genome shotgun (WGS) entry which is preliminary data.</text>
</comment>
<dbReference type="EMBL" id="BMFW01000034">
    <property type="protein sequence ID" value="GGI01424.1"/>
    <property type="molecule type" value="Genomic_DNA"/>
</dbReference>
<dbReference type="Proteomes" id="UP000643279">
    <property type="component" value="Unassembled WGS sequence"/>
</dbReference>
<evidence type="ECO:0000313" key="2">
    <source>
        <dbReference type="Proteomes" id="UP000643279"/>
    </source>
</evidence>
<accession>A0ABQ2AXS1</accession>
<protein>
    <submittedName>
        <fullName evidence="1">Uncharacterized protein</fullName>
    </submittedName>
</protein>
<proteinExistence type="predicted"/>
<reference evidence="2" key="1">
    <citation type="journal article" date="2019" name="Int. J. Syst. Evol. Microbiol.">
        <title>The Global Catalogue of Microorganisms (GCM) 10K type strain sequencing project: providing services to taxonomists for standard genome sequencing and annotation.</title>
        <authorList>
            <consortium name="The Broad Institute Genomics Platform"/>
            <consortium name="The Broad Institute Genome Sequencing Center for Infectious Disease"/>
            <person name="Wu L."/>
            <person name="Ma J."/>
        </authorList>
    </citation>
    <scope>NUCLEOTIDE SEQUENCE [LARGE SCALE GENOMIC DNA]</scope>
    <source>
        <strain evidence="2">CGMCC 1.12778</strain>
    </source>
</reference>
<sequence length="194" mass="21603">MTEIATPYIANKRTPMRSAEDLRAQIPGWGADLDPADRPSYPREQAGIETGAHWDFPERQPEKWPRERSVEHAFLPPVFGTSTPPAGASGAIRRHAYKYSEGRAAHWLLLIAADRVDAWEHHLKSFATLHPDNPITETGVAAEFRRDGLSSGFGQKRADTNHQWIDPIIVSTRWVLTAVALAAALKTLGKHRTT</sequence>